<dbReference type="Pfam" id="PF01063">
    <property type="entry name" value="Aminotran_4"/>
    <property type="match status" value="1"/>
</dbReference>
<dbReference type="Gene3D" id="3.20.10.10">
    <property type="entry name" value="D-amino Acid Aminotransferase, subunit A, domain 2"/>
    <property type="match status" value="1"/>
</dbReference>
<dbReference type="InterPro" id="IPR001544">
    <property type="entry name" value="Aminotrans_IV"/>
</dbReference>
<dbReference type="InterPro" id="IPR036038">
    <property type="entry name" value="Aminotransferase-like"/>
</dbReference>
<dbReference type="AlphaFoldDB" id="A0A162AL96"/>
<accession>A0A162AL96</accession>
<dbReference type="PANTHER" id="PTHR42743:SF13">
    <property type="entry name" value="P-LOOP CONTAINING NUCLEOSIDE TRIPHOSPHATE HYDROLASE PROTEIN"/>
    <property type="match status" value="1"/>
</dbReference>
<sequence length="271" mass="29951">MNTPTSHTHLRLNGQPIADSETSNLAFGGFAHFTSIQIRNKKIKGLGLHLERLKQASQKLYGYALSNDTVQTYIRSSIEQGTEDQSLTITMFSPNGEFTASSMNITPSVLIKSSAPEQGPSGSLTLSVINHERPLAEIKHVGEIGKTYYLHQAIKRGFDDAVFMNNTGHLSEGTIWNLAFWDGKTVIWPKANMLRGTMMSIVQRQLSDLNIPQRHEYITLARLSDLKGAAVMNSWTPGVCVSKINSTFLPDSILLTALLHKAYNKEPAINP</sequence>
<dbReference type="InterPro" id="IPR050571">
    <property type="entry name" value="Class-IV_PLP-Dep_Aminotrnsfr"/>
</dbReference>
<comment type="similarity">
    <text evidence="1">Belongs to the class-IV pyridoxal-phosphate-dependent aminotransferase family.</text>
</comment>
<evidence type="ECO:0000313" key="2">
    <source>
        <dbReference type="EMBL" id="KZN61388.1"/>
    </source>
</evidence>
<reference evidence="2 3" key="1">
    <citation type="submission" date="2013-07" db="EMBL/GenBank/DDBJ databases">
        <title>Comparative Genomic and Metabolomic Analysis of Twelve Strains of Pseudoalteromonas luteoviolacea.</title>
        <authorList>
            <person name="Vynne N.G."/>
            <person name="Mansson M."/>
            <person name="Gram L."/>
        </authorList>
    </citation>
    <scope>NUCLEOTIDE SEQUENCE [LARGE SCALE GENOMIC DNA]</scope>
    <source>
        <strain evidence="2 3">S4060-1</strain>
    </source>
</reference>
<proteinExistence type="inferred from homology"/>
<dbReference type="GO" id="GO:0046394">
    <property type="term" value="P:carboxylic acid biosynthetic process"/>
    <property type="evidence" value="ECO:0007669"/>
    <property type="project" value="UniProtKB-ARBA"/>
</dbReference>
<gene>
    <name evidence="2" type="ORF">N478_04795</name>
</gene>
<evidence type="ECO:0008006" key="4">
    <source>
        <dbReference type="Google" id="ProtNLM"/>
    </source>
</evidence>
<dbReference type="GO" id="GO:0003824">
    <property type="term" value="F:catalytic activity"/>
    <property type="evidence" value="ECO:0007669"/>
    <property type="project" value="InterPro"/>
</dbReference>
<protein>
    <recommendedName>
        <fullName evidence="4">Aminotransferase class IV</fullName>
    </recommendedName>
</protein>
<name>A0A162AL96_9GAMM</name>
<dbReference type="NCBIfam" id="NF006734">
    <property type="entry name" value="PRK09266.1"/>
    <property type="match status" value="1"/>
</dbReference>
<evidence type="ECO:0000313" key="3">
    <source>
        <dbReference type="Proteomes" id="UP000076661"/>
    </source>
</evidence>
<dbReference type="PATRIC" id="fig|1365257.3.peg.4273"/>
<organism evidence="2 3">
    <name type="scientific">Pseudoalteromonas luteoviolacea S4060-1</name>
    <dbReference type="NCBI Taxonomy" id="1365257"/>
    <lineage>
        <taxon>Bacteria</taxon>
        <taxon>Pseudomonadati</taxon>
        <taxon>Pseudomonadota</taxon>
        <taxon>Gammaproteobacteria</taxon>
        <taxon>Alteromonadales</taxon>
        <taxon>Pseudoalteromonadaceae</taxon>
        <taxon>Pseudoalteromonas</taxon>
    </lineage>
</organism>
<evidence type="ECO:0000256" key="1">
    <source>
        <dbReference type="ARBA" id="ARBA00009320"/>
    </source>
</evidence>
<dbReference type="PANTHER" id="PTHR42743">
    <property type="entry name" value="AMINO-ACID AMINOTRANSFERASE"/>
    <property type="match status" value="1"/>
</dbReference>
<dbReference type="EMBL" id="AUXX01000045">
    <property type="protein sequence ID" value="KZN61388.1"/>
    <property type="molecule type" value="Genomic_DNA"/>
</dbReference>
<dbReference type="SUPFAM" id="SSF56752">
    <property type="entry name" value="D-aminoacid aminotransferase-like PLP-dependent enzymes"/>
    <property type="match status" value="1"/>
</dbReference>
<dbReference type="RefSeq" id="WP_063382520.1">
    <property type="nucleotide sequence ID" value="NZ_AUXX01000045.1"/>
</dbReference>
<dbReference type="Proteomes" id="UP000076661">
    <property type="component" value="Unassembled WGS sequence"/>
</dbReference>
<dbReference type="InterPro" id="IPR043132">
    <property type="entry name" value="BCAT-like_C"/>
</dbReference>
<comment type="caution">
    <text evidence="2">The sequence shown here is derived from an EMBL/GenBank/DDBJ whole genome shotgun (WGS) entry which is preliminary data.</text>
</comment>